<accession>A0A1C7LTZ6</accession>
<evidence type="ECO:0000313" key="2">
    <source>
        <dbReference type="Proteomes" id="UP000092993"/>
    </source>
</evidence>
<dbReference type="EMBL" id="LUGG01000032">
    <property type="protein sequence ID" value="OBZ66304.1"/>
    <property type="molecule type" value="Genomic_DNA"/>
</dbReference>
<proteinExistence type="predicted"/>
<dbReference type="Proteomes" id="UP000092993">
    <property type="component" value="Unassembled WGS sequence"/>
</dbReference>
<protein>
    <submittedName>
        <fullName evidence="1">Uncharacterized protein</fullName>
    </submittedName>
</protein>
<reference evidence="1 2" key="1">
    <citation type="submission" date="2016-03" db="EMBL/GenBank/DDBJ databases">
        <title>Whole genome sequencing of Grifola frondosa 9006-11.</title>
        <authorList>
            <person name="Min B."/>
            <person name="Park H."/>
            <person name="Kim J.-G."/>
            <person name="Cho H."/>
            <person name="Oh Y.-L."/>
            <person name="Kong W.-S."/>
            <person name="Choi I.-G."/>
        </authorList>
    </citation>
    <scope>NUCLEOTIDE SEQUENCE [LARGE SCALE GENOMIC DNA]</scope>
    <source>
        <strain evidence="1 2">9006-11</strain>
    </source>
</reference>
<sequence length="111" mass="12744">MRLLRVLTPARGQTNIATTFIQRVSERIIIHPVLYGCALLVRCFNDKSFECFRKFRCWNDMDGDPVWLKKIGPFVATRGRPAVAFALELNKYRIGRTCESQICTYCADSPP</sequence>
<name>A0A1C7LTZ6_GRIFR</name>
<evidence type="ECO:0000313" key="1">
    <source>
        <dbReference type="EMBL" id="OBZ66304.1"/>
    </source>
</evidence>
<comment type="caution">
    <text evidence="1">The sequence shown here is derived from an EMBL/GenBank/DDBJ whole genome shotgun (WGS) entry which is preliminary data.</text>
</comment>
<dbReference type="AlphaFoldDB" id="A0A1C7LTZ6"/>
<gene>
    <name evidence="1" type="ORF">A0H81_13877</name>
</gene>
<keyword evidence="2" id="KW-1185">Reference proteome</keyword>
<organism evidence="1 2">
    <name type="scientific">Grifola frondosa</name>
    <name type="common">Maitake</name>
    <name type="synonym">Polyporus frondosus</name>
    <dbReference type="NCBI Taxonomy" id="5627"/>
    <lineage>
        <taxon>Eukaryota</taxon>
        <taxon>Fungi</taxon>
        <taxon>Dikarya</taxon>
        <taxon>Basidiomycota</taxon>
        <taxon>Agaricomycotina</taxon>
        <taxon>Agaricomycetes</taxon>
        <taxon>Polyporales</taxon>
        <taxon>Grifolaceae</taxon>
        <taxon>Grifola</taxon>
    </lineage>
</organism>